<dbReference type="Proteomes" id="UP000215214">
    <property type="component" value="Chromosome TJEJU"/>
</dbReference>
<dbReference type="PROSITE" id="PS51257">
    <property type="entry name" value="PROKAR_LIPOPROTEIN"/>
    <property type="match status" value="1"/>
</dbReference>
<reference evidence="1 2" key="1">
    <citation type="submission" date="2017-07" db="EMBL/GenBank/DDBJ databases">
        <authorList>
            <person name="Sun Z.S."/>
            <person name="Albrecht U."/>
            <person name="Echele G."/>
            <person name="Lee C.C."/>
        </authorList>
    </citation>
    <scope>NUCLEOTIDE SEQUENCE [LARGE SCALE GENOMIC DNA]</scope>
    <source>
        <strain evidence="2">type strain: KCTC 22618</strain>
    </source>
</reference>
<evidence type="ECO:0008006" key="3">
    <source>
        <dbReference type="Google" id="ProtNLM"/>
    </source>
</evidence>
<proteinExistence type="predicted"/>
<dbReference type="OrthoDB" id="1438005at2"/>
<dbReference type="AlphaFoldDB" id="A0A238U6H3"/>
<keyword evidence="2" id="KW-1185">Reference proteome</keyword>
<gene>
    <name evidence="1" type="ORF">TJEJU_0390</name>
</gene>
<dbReference type="KEGG" id="tje:TJEJU_0390"/>
<accession>A0A238U6H3</accession>
<evidence type="ECO:0000313" key="2">
    <source>
        <dbReference type="Proteomes" id="UP000215214"/>
    </source>
</evidence>
<organism evidence="1 2">
    <name type="scientific">Tenacibaculum jejuense</name>
    <dbReference type="NCBI Taxonomy" id="584609"/>
    <lineage>
        <taxon>Bacteria</taxon>
        <taxon>Pseudomonadati</taxon>
        <taxon>Bacteroidota</taxon>
        <taxon>Flavobacteriia</taxon>
        <taxon>Flavobacteriales</taxon>
        <taxon>Flavobacteriaceae</taxon>
        <taxon>Tenacibaculum</taxon>
    </lineage>
</organism>
<name>A0A238U6H3_9FLAO</name>
<dbReference type="EMBL" id="LT899436">
    <property type="protein sequence ID" value="SNR14188.1"/>
    <property type="molecule type" value="Genomic_DNA"/>
</dbReference>
<evidence type="ECO:0000313" key="1">
    <source>
        <dbReference type="EMBL" id="SNR14188.1"/>
    </source>
</evidence>
<protein>
    <recommendedName>
        <fullName evidence="3">Lipoprotein</fullName>
    </recommendedName>
</protein>
<dbReference type="RefSeq" id="WP_157730052.1">
    <property type="nucleotide sequence ID" value="NZ_LT899436.1"/>
</dbReference>
<sequence>MKLINILIIFLLTISCTQNKAIFEFNRVLGKENGKTLKLLTKNFENNFLKNHYPNSELTQSYKKFLIDYEKGEFKDLPYFLPKKNIDDFNHSNLKKEIYYHPDSVWVLKNSTYDKVEEDSLLFLDVNKPYIKLRKKNLFFSEANKIVYDYERHYVHIDSTTNIDSLINKTMNLRYRNLYDGKYIQAIGSIRELNEFYELFYSTKIIIGFGKREVFNLIKEKGNLNNELVRQLIIIEFVL</sequence>